<feature type="non-terminal residue" evidence="2">
    <location>
        <position position="76"/>
    </location>
</feature>
<reference evidence="2" key="1">
    <citation type="journal article" date="2014" name="Front. Microbiol.">
        <title>High frequency of phylogenetically diverse reductive dehalogenase-homologous genes in deep subseafloor sedimentary metagenomes.</title>
        <authorList>
            <person name="Kawai M."/>
            <person name="Futagami T."/>
            <person name="Toyoda A."/>
            <person name="Takaki Y."/>
            <person name="Nishi S."/>
            <person name="Hori S."/>
            <person name="Arai W."/>
            <person name="Tsubouchi T."/>
            <person name="Morono Y."/>
            <person name="Uchiyama I."/>
            <person name="Ito T."/>
            <person name="Fujiyama A."/>
            <person name="Inagaki F."/>
            <person name="Takami H."/>
        </authorList>
    </citation>
    <scope>NUCLEOTIDE SEQUENCE</scope>
    <source>
        <strain evidence="2">Expedition CK06-06</strain>
    </source>
</reference>
<evidence type="ECO:0008006" key="3">
    <source>
        <dbReference type="Google" id="ProtNLM"/>
    </source>
</evidence>
<protein>
    <recommendedName>
        <fullName evidence="3">General secretion pathway GspH domain-containing protein</fullName>
    </recommendedName>
</protein>
<evidence type="ECO:0000256" key="1">
    <source>
        <dbReference type="SAM" id="Phobius"/>
    </source>
</evidence>
<keyword evidence="1" id="KW-0472">Membrane</keyword>
<organism evidence="2">
    <name type="scientific">marine sediment metagenome</name>
    <dbReference type="NCBI Taxonomy" id="412755"/>
    <lineage>
        <taxon>unclassified sequences</taxon>
        <taxon>metagenomes</taxon>
        <taxon>ecological metagenomes</taxon>
    </lineage>
</organism>
<dbReference type="Gene3D" id="3.30.700.10">
    <property type="entry name" value="Glycoprotein, Type 4 Pilin"/>
    <property type="match status" value="1"/>
</dbReference>
<proteinExistence type="predicted"/>
<dbReference type="Pfam" id="PF07963">
    <property type="entry name" value="N_methyl"/>
    <property type="match status" value="1"/>
</dbReference>
<dbReference type="AlphaFoldDB" id="X1PSL3"/>
<dbReference type="NCBIfam" id="TIGR02532">
    <property type="entry name" value="IV_pilin_GFxxxE"/>
    <property type="match status" value="1"/>
</dbReference>
<accession>X1PSL3</accession>
<dbReference type="SUPFAM" id="SSF54523">
    <property type="entry name" value="Pili subunits"/>
    <property type="match status" value="1"/>
</dbReference>
<dbReference type="InterPro" id="IPR012902">
    <property type="entry name" value="N_methyl_site"/>
</dbReference>
<feature type="transmembrane region" description="Helical" evidence="1">
    <location>
        <begin position="12"/>
        <end position="30"/>
    </location>
</feature>
<dbReference type="InterPro" id="IPR045584">
    <property type="entry name" value="Pilin-like"/>
</dbReference>
<keyword evidence="1" id="KW-1133">Transmembrane helix</keyword>
<keyword evidence="1" id="KW-0812">Transmembrane</keyword>
<evidence type="ECO:0000313" key="2">
    <source>
        <dbReference type="EMBL" id="GAI45471.1"/>
    </source>
</evidence>
<name>X1PSL3_9ZZZZ</name>
<dbReference type="EMBL" id="BARV01029536">
    <property type="protein sequence ID" value="GAI45471.1"/>
    <property type="molecule type" value="Genomic_DNA"/>
</dbReference>
<gene>
    <name evidence="2" type="ORF">S06H3_47080</name>
</gene>
<sequence>MKIKNSFTLIELLVVILVIGIITGISWGAVRALQPSLRLGSVARDLTTDLRYAQQLAVSQQVDYGVRFSTATNEYQ</sequence>
<comment type="caution">
    <text evidence="2">The sequence shown here is derived from an EMBL/GenBank/DDBJ whole genome shotgun (WGS) entry which is preliminary data.</text>
</comment>